<dbReference type="Pfam" id="PF07687">
    <property type="entry name" value="M20_dimer"/>
    <property type="match status" value="1"/>
</dbReference>
<dbReference type="CDD" id="cd03888">
    <property type="entry name" value="M20_PepV"/>
    <property type="match status" value="1"/>
</dbReference>
<dbReference type="InterPro" id="IPR010964">
    <property type="entry name" value="M20A_pepV-rel"/>
</dbReference>
<evidence type="ECO:0000256" key="4">
    <source>
        <dbReference type="ARBA" id="ARBA00022723"/>
    </source>
</evidence>
<dbReference type="InterPro" id="IPR011650">
    <property type="entry name" value="Peptidase_M20_dimer"/>
</dbReference>
<keyword evidence="3" id="KW-0645">Protease</keyword>
<dbReference type="GO" id="GO:0016805">
    <property type="term" value="F:dipeptidase activity"/>
    <property type="evidence" value="ECO:0007669"/>
    <property type="project" value="UniProtKB-KW"/>
</dbReference>
<evidence type="ECO:0000256" key="7">
    <source>
        <dbReference type="ARBA" id="ARBA00022997"/>
    </source>
</evidence>
<dbReference type="InterPro" id="IPR050072">
    <property type="entry name" value="Peptidase_M20A"/>
</dbReference>
<evidence type="ECO:0000259" key="9">
    <source>
        <dbReference type="Pfam" id="PF07687"/>
    </source>
</evidence>
<comment type="caution">
    <text evidence="10">The sequence shown here is derived from an EMBL/GenBank/DDBJ whole genome shotgun (WGS) entry which is preliminary data.</text>
</comment>
<keyword evidence="8" id="KW-0482">Metalloprotease</keyword>
<dbReference type="OrthoDB" id="9761532at2"/>
<dbReference type="InterPro" id="IPR036264">
    <property type="entry name" value="Bact_exopeptidase_dim_dom"/>
</dbReference>
<dbReference type="Pfam" id="PF01546">
    <property type="entry name" value="Peptidase_M20"/>
    <property type="match status" value="1"/>
</dbReference>
<comment type="similarity">
    <text evidence="2">Belongs to the peptidase M20A family.</text>
</comment>
<dbReference type="GO" id="GO:0008270">
    <property type="term" value="F:zinc ion binding"/>
    <property type="evidence" value="ECO:0007669"/>
    <property type="project" value="InterPro"/>
</dbReference>
<dbReference type="AlphaFoldDB" id="A0A1Y4T2Q5"/>
<evidence type="ECO:0000256" key="2">
    <source>
        <dbReference type="ARBA" id="ARBA00006247"/>
    </source>
</evidence>
<dbReference type="EMBL" id="NFLJ01000009">
    <property type="protein sequence ID" value="OUQ35283.1"/>
    <property type="molecule type" value="Genomic_DNA"/>
</dbReference>
<accession>A0A1Y4T2Q5</accession>
<dbReference type="SUPFAM" id="SSF53187">
    <property type="entry name" value="Zn-dependent exopeptidases"/>
    <property type="match status" value="1"/>
</dbReference>
<sequence>MIDFLEEVYKRKDAMIEDIQTLCQIPSVLDETTANEGQPFGEKCREALEAMLEIGKRDGFICENVDGYAGHIDIGDQEETFGILGHLDVVPCNAKGWNTEPYGATLENGKLYGRGVADDKGPLIAGYYAAKIIHELKLPVKMKTRIIFGCNEENGSKCMKYYFTKKPYPAMGFTPDAEFPVVYGEKAGVNFKITGTIDKDNLIGLYSGTRPNIVPEVCEAYLIGSYKQYKESFLAYLSKYHLEGNIEEEGNHTKLVLTGKSAHASTPELGINAAVYMCHYLKTVSQNKLVELIDQFFYEDCYGKKLGIAYTGLMGPLTVNLGVINYKDEHVSMILDMRVPHEVTDEQLTKKMHQCLESYSLTETHELGKALYVDPQSELIQKLHNAYVEFTGDHEHQPQAIGGGTYAKTMPNCVAFGVEFPDSDNKIHQNNEEISIEDLMKATAIYAKALYDLIKE</sequence>
<evidence type="ECO:0000256" key="8">
    <source>
        <dbReference type="ARBA" id="ARBA00023049"/>
    </source>
</evidence>
<gene>
    <name evidence="10" type="ORF">B5E75_04465</name>
</gene>
<evidence type="ECO:0000256" key="5">
    <source>
        <dbReference type="ARBA" id="ARBA00022801"/>
    </source>
</evidence>
<comment type="cofactor">
    <cofactor evidence="1">
        <name>Zn(2+)</name>
        <dbReference type="ChEBI" id="CHEBI:29105"/>
    </cofactor>
</comment>
<keyword evidence="11" id="KW-1185">Reference proteome</keyword>
<dbReference type="GO" id="GO:0006508">
    <property type="term" value="P:proteolysis"/>
    <property type="evidence" value="ECO:0007669"/>
    <property type="project" value="UniProtKB-KW"/>
</dbReference>
<evidence type="ECO:0000313" key="11">
    <source>
        <dbReference type="Proteomes" id="UP000195305"/>
    </source>
</evidence>
<reference evidence="10 11" key="1">
    <citation type="journal article" date="2018" name="BMC Genomics">
        <title>Whole genome sequencing and function prediction of 133 gut anaerobes isolated from chicken caecum in pure cultures.</title>
        <authorList>
            <person name="Medvecky M."/>
            <person name="Cejkova D."/>
            <person name="Polansky O."/>
            <person name="Karasova D."/>
            <person name="Kubasova T."/>
            <person name="Cizek A."/>
            <person name="Rychlik I."/>
        </authorList>
    </citation>
    <scope>NUCLEOTIDE SEQUENCE [LARGE SCALE GENOMIC DNA]</scope>
    <source>
        <strain evidence="10 11">An13</strain>
    </source>
</reference>
<dbReference type="SUPFAM" id="SSF55031">
    <property type="entry name" value="Bacterial exopeptidase dimerisation domain"/>
    <property type="match status" value="1"/>
</dbReference>
<dbReference type="Gene3D" id="3.40.630.10">
    <property type="entry name" value="Zn peptidases"/>
    <property type="match status" value="1"/>
</dbReference>
<keyword evidence="7" id="KW-0224">Dipeptidase</keyword>
<dbReference type="PANTHER" id="PTHR43808:SF31">
    <property type="entry name" value="N-ACETYL-L-CITRULLINE DEACETYLASE"/>
    <property type="match status" value="1"/>
</dbReference>
<evidence type="ECO:0000256" key="3">
    <source>
        <dbReference type="ARBA" id="ARBA00022670"/>
    </source>
</evidence>
<evidence type="ECO:0000256" key="6">
    <source>
        <dbReference type="ARBA" id="ARBA00022833"/>
    </source>
</evidence>
<evidence type="ECO:0000256" key="1">
    <source>
        <dbReference type="ARBA" id="ARBA00001947"/>
    </source>
</evidence>
<dbReference type="NCBIfam" id="TIGR01887">
    <property type="entry name" value="dipeptidaselike"/>
    <property type="match status" value="1"/>
</dbReference>
<keyword evidence="4" id="KW-0479">Metal-binding</keyword>
<dbReference type="GO" id="GO:0006526">
    <property type="term" value="P:L-arginine biosynthetic process"/>
    <property type="evidence" value="ECO:0007669"/>
    <property type="project" value="TreeGrafter"/>
</dbReference>
<feature type="domain" description="Peptidase M20 dimerisation" evidence="9">
    <location>
        <begin position="254"/>
        <end position="358"/>
    </location>
</feature>
<dbReference type="RefSeq" id="WP_087357584.1">
    <property type="nucleotide sequence ID" value="NZ_NFLJ01000009.1"/>
</dbReference>
<dbReference type="GO" id="GO:0008237">
    <property type="term" value="F:metallopeptidase activity"/>
    <property type="evidence" value="ECO:0007669"/>
    <property type="project" value="UniProtKB-KW"/>
</dbReference>
<dbReference type="NCBIfam" id="NF005591">
    <property type="entry name" value="PRK07318.1"/>
    <property type="match status" value="1"/>
</dbReference>
<dbReference type="GO" id="GO:0008777">
    <property type="term" value="F:acetylornithine deacetylase activity"/>
    <property type="evidence" value="ECO:0007669"/>
    <property type="project" value="TreeGrafter"/>
</dbReference>
<organism evidence="10 11">
    <name type="scientific">Massilimicrobiota timonensis</name>
    <dbReference type="NCBI Taxonomy" id="1776392"/>
    <lineage>
        <taxon>Bacteria</taxon>
        <taxon>Bacillati</taxon>
        <taxon>Bacillota</taxon>
        <taxon>Erysipelotrichia</taxon>
        <taxon>Erysipelotrichales</taxon>
        <taxon>Erysipelotrichaceae</taxon>
        <taxon>Massilimicrobiota</taxon>
    </lineage>
</organism>
<dbReference type="Gene3D" id="3.30.70.360">
    <property type="match status" value="2"/>
</dbReference>
<name>A0A1Y4T2Q5_9FIRM</name>
<dbReference type="Proteomes" id="UP000195305">
    <property type="component" value="Unassembled WGS sequence"/>
</dbReference>
<proteinExistence type="inferred from homology"/>
<keyword evidence="5" id="KW-0378">Hydrolase</keyword>
<dbReference type="InterPro" id="IPR002933">
    <property type="entry name" value="Peptidase_M20"/>
</dbReference>
<evidence type="ECO:0000313" key="10">
    <source>
        <dbReference type="EMBL" id="OUQ35283.1"/>
    </source>
</evidence>
<keyword evidence="6" id="KW-0862">Zinc</keyword>
<protein>
    <submittedName>
        <fullName evidence="10">Dipeptidase PepV</fullName>
    </submittedName>
</protein>
<dbReference type="PANTHER" id="PTHR43808">
    <property type="entry name" value="ACETYLORNITHINE DEACETYLASE"/>
    <property type="match status" value="1"/>
</dbReference>